<dbReference type="Gene3D" id="3.40.50.720">
    <property type="entry name" value="NAD(P)-binding Rossmann-like Domain"/>
    <property type="match status" value="1"/>
</dbReference>
<dbReference type="InterPro" id="IPR037062">
    <property type="entry name" value="Malic_N_dom_sf"/>
</dbReference>
<dbReference type="InterPro" id="IPR001891">
    <property type="entry name" value="Malic_OxRdtase"/>
</dbReference>
<dbReference type="InterPro" id="IPR046346">
    <property type="entry name" value="Aminoacid_DH-like_N_sf"/>
</dbReference>
<feature type="binding site" evidence="6">
    <location>
        <position position="286"/>
    </location>
    <ligand>
        <name>(S)-malate</name>
        <dbReference type="ChEBI" id="CHEBI:15589"/>
    </ligand>
</feature>
<dbReference type="HOGENOM" id="CLU_034446_2_1_7"/>
<dbReference type="GO" id="GO:0051287">
    <property type="term" value="F:NAD binding"/>
    <property type="evidence" value="ECO:0007669"/>
    <property type="project" value="InterPro"/>
</dbReference>
<dbReference type="SMART" id="SM01274">
    <property type="entry name" value="malic"/>
    <property type="match status" value="1"/>
</dbReference>
<dbReference type="PANTHER" id="PTHR43237">
    <property type="entry name" value="NADP-DEPENDENT MALIC ENZYME"/>
    <property type="match status" value="1"/>
</dbReference>
<reference evidence="10 11" key="1">
    <citation type="submission" date="2012-10" db="EMBL/GenBank/DDBJ databases">
        <authorList>
            <person name="Genoscope - CEA"/>
        </authorList>
    </citation>
    <scope>NUCLEOTIDE SEQUENCE [LARGE SCALE GENOMIC DNA]</scope>
    <source>
        <strain evidence="11">AM13 / DSM 14728</strain>
    </source>
</reference>
<accession>L0R8G4</accession>
<evidence type="ECO:0000259" key="9">
    <source>
        <dbReference type="SMART" id="SM01274"/>
    </source>
</evidence>
<organism evidence="10 11">
    <name type="scientific">Maridesulfovibrio hydrothermalis AM13 = DSM 14728</name>
    <dbReference type="NCBI Taxonomy" id="1121451"/>
    <lineage>
        <taxon>Bacteria</taxon>
        <taxon>Pseudomonadati</taxon>
        <taxon>Thermodesulfobacteriota</taxon>
        <taxon>Desulfovibrionia</taxon>
        <taxon>Desulfovibrionales</taxon>
        <taxon>Desulfovibrionaceae</taxon>
        <taxon>Maridesulfovibrio</taxon>
    </lineage>
</organism>
<feature type="active site" description="Proton donor" evidence="5">
    <location>
        <position position="39"/>
    </location>
</feature>
<dbReference type="PIRSF" id="PIRSF000106">
    <property type="entry name" value="ME"/>
    <property type="match status" value="1"/>
</dbReference>
<evidence type="ECO:0000256" key="4">
    <source>
        <dbReference type="ARBA" id="ARBA00023002"/>
    </source>
</evidence>
<protein>
    <submittedName>
        <fullName evidence="10">NADP-dependent malic enzyme (Conversion of malate into pyruvate)</fullName>
        <ecNumber evidence="10">1.1.1.40</ecNumber>
    </submittedName>
</protein>
<comment type="cofactor">
    <cofactor evidence="1">
        <name>Mn(2+)</name>
        <dbReference type="ChEBI" id="CHEBI:29035"/>
    </cofactor>
</comment>
<dbReference type="RefSeq" id="WP_015335075.1">
    <property type="nucleotide sequence ID" value="NC_020055.1"/>
</dbReference>
<evidence type="ECO:0000256" key="3">
    <source>
        <dbReference type="ARBA" id="ARBA00022723"/>
    </source>
</evidence>
<dbReference type="PANTHER" id="PTHR43237:SF4">
    <property type="entry name" value="NADP-DEPENDENT MALIC ENZYME"/>
    <property type="match status" value="1"/>
</dbReference>
<dbReference type="InterPro" id="IPR012302">
    <property type="entry name" value="Malic_NAD-bd"/>
</dbReference>
<dbReference type="STRING" id="1121451.DESAM_20174"/>
<dbReference type="InterPro" id="IPR012301">
    <property type="entry name" value="Malic_N_dom"/>
</dbReference>
<dbReference type="PATRIC" id="fig|1121451.3.peg.446"/>
<dbReference type="GO" id="GO:0046872">
    <property type="term" value="F:metal ion binding"/>
    <property type="evidence" value="ECO:0007669"/>
    <property type="project" value="UniProtKB-KW"/>
</dbReference>
<proteinExistence type="inferred from homology"/>
<dbReference type="AlphaFoldDB" id="L0R8G4"/>
<keyword evidence="10" id="KW-0670">Pyruvate</keyword>
<comment type="cofactor">
    <cofactor evidence="7">
        <name>Mg(2+)</name>
        <dbReference type="ChEBI" id="CHEBI:18420"/>
    </cofactor>
    <cofactor evidence="7">
        <name>Mn(2+)</name>
        <dbReference type="ChEBI" id="CHEBI:29035"/>
    </cofactor>
    <text evidence="7">Divalent metal cations. Prefers magnesium or manganese.</text>
</comment>
<keyword evidence="11" id="KW-1185">Reference proteome</keyword>
<dbReference type="GO" id="GO:0004473">
    <property type="term" value="F:malate dehydrogenase (decarboxylating) (NADP+) activity"/>
    <property type="evidence" value="ECO:0007669"/>
    <property type="project" value="UniProtKB-EC"/>
</dbReference>
<dbReference type="InterPro" id="IPR036291">
    <property type="entry name" value="NAD(P)-bd_dom_sf"/>
</dbReference>
<dbReference type="SUPFAM" id="SSF51735">
    <property type="entry name" value="NAD(P)-binding Rossmann-fold domains"/>
    <property type="match status" value="1"/>
</dbReference>
<dbReference type="Pfam" id="PF00390">
    <property type="entry name" value="malic"/>
    <property type="match status" value="1"/>
</dbReference>
<feature type="domain" description="Malic enzyme N-terminal" evidence="9">
    <location>
        <begin position="18"/>
        <end position="151"/>
    </location>
</feature>
<evidence type="ECO:0000313" key="11">
    <source>
        <dbReference type="Proteomes" id="UP000010808"/>
    </source>
</evidence>
<feature type="binding site" evidence="7">
    <location>
        <position position="162"/>
    </location>
    <ligand>
        <name>a divalent metal cation</name>
        <dbReference type="ChEBI" id="CHEBI:60240"/>
    </ligand>
</feature>
<dbReference type="SMART" id="SM00919">
    <property type="entry name" value="Malic_M"/>
    <property type="match status" value="1"/>
</dbReference>
<feature type="binding site" evidence="7">
    <location>
        <position position="137"/>
    </location>
    <ligand>
        <name>a divalent metal cation</name>
        <dbReference type="ChEBI" id="CHEBI:60240"/>
    </ligand>
</feature>
<evidence type="ECO:0000256" key="1">
    <source>
        <dbReference type="ARBA" id="ARBA00001936"/>
    </source>
</evidence>
<evidence type="ECO:0000256" key="6">
    <source>
        <dbReference type="PIRSR" id="PIRSR000106-2"/>
    </source>
</evidence>
<dbReference type="eggNOG" id="COG0281">
    <property type="taxonomic scope" value="Bacteria"/>
</dbReference>
<feature type="binding site" evidence="7">
    <location>
        <position position="136"/>
    </location>
    <ligand>
        <name>a divalent metal cation</name>
        <dbReference type="ChEBI" id="CHEBI:60240"/>
    </ligand>
</feature>
<dbReference type="Gene3D" id="3.40.50.10380">
    <property type="entry name" value="Malic enzyme, N-terminal domain"/>
    <property type="match status" value="1"/>
</dbReference>
<comment type="similarity">
    <text evidence="2">Belongs to the malic enzymes family.</text>
</comment>
<dbReference type="OrthoDB" id="9805787at2"/>
<name>L0R8G4_9BACT</name>
<dbReference type="InterPro" id="IPR045213">
    <property type="entry name" value="Malic_NAD-bd_bact_type"/>
</dbReference>
<evidence type="ECO:0000256" key="7">
    <source>
        <dbReference type="PIRSR" id="PIRSR000106-3"/>
    </source>
</evidence>
<dbReference type="KEGG" id="dhy:DESAM_20174"/>
<dbReference type="FunFam" id="3.40.50.10380:FF:000003">
    <property type="entry name" value="NADP-dependent malic enzyme"/>
    <property type="match status" value="1"/>
</dbReference>
<dbReference type="SUPFAM" id="SSF53223">
    <property type="entry name" value="Aminoacid dehydrogenase-like, N-terminal domain"/>
    <property type="match status" value="1"/>
</dbReference>
<evidence type="ECO:0000256" key="2">
    <source>
        <dbReference type="ARBA" id="ARBA00008785"/>
    </source>
</evidence>
<evidence type="ECO:0000313" key="10">
    <source>
        <dbReference type="EMBL" id="CCO22465.1"/>
    </source>
</evidence>
<sequence>MALFTRQEALDYHSKGRKGKVEVVPVKPCETQKHLSMAYSPGVAEACMEIAEDKEKSYEYTGRGNLVAVVSNGTAVLGLGNIGPEAGKPVMEGKGVLFKVFADVDVYDINLDVTDPDELCNIVKALEPTFGGINLEDIKAPECFYIEEKLKKEMNIPVFHDDQHGTAIISGAGLINAAEITGKKIADMRLVVSGAGAAAVACTNFYMSLGIKRENVAMFDSRGHINNSREGLNEQKQMFATDKEYKDLADAMKGADLFLGLSVKGMVTKDMVKSMADSPIIFACANPDPEISYTDAKEARPDAIMGTGRSDFPNQVNNVLGFPFIFRGALDVQATSINEEMKIAAATALAALAKEPAPDYVCEAYGVDKLEFGIDYIIPKPLDLRLIEFESAAVAQAAMDTGVARKKIDIEEYKKELRERLAASRIRVGEFIKTYNLDF</sequence>
<dbReference type="InterPro" id="IPR051674">
    <property type="entry name" value="Malate_Decarboxylase"/>
</dbReference>
<feature type="active site" description="Proton acceptor" evidence="5">
    <location>
        <position position="94"/>
    </location>
</feature>
<feature type="domain" description="Malic enzyme NAD-binding" evidence="8">
    <location>
        <begin position="163"/>
        <end position="399"/>
    </location>
</feature>
<dbReference type="Proteomes" id="UP000010808">
    <property type="component" value="Chromosome"/>
</dbReference>
<dbReference type="Pfam" id="PF03949">
    <property type="entry name" value="Malic_M"/>
    <property type="match status" value="1"/>
</dbReference>
<dbReference type="EMBL" id="FO203522">
    <property type="protein sequence ID" value="CCO22465.1"/>
    <property type="molecule type" value="Genomic_DNA"/>
</dbReference>
<keyword evidence="3 7" id="KW-0479">Metal-binding</keyword>
<evidence type="ECO:0000259" key="8">
    <source>
        <dbReference type="SMART" id="SM00919"/>
    </source>
</evidence>
<feature type="binding site" evidence="6">
    <location>
        <position position="317"/>
    </location>
    <ligand>
        <name>(S)-malate</name>
        <dbReference type="ChEBI" id="CHEBI:15589"/>
    </ligand>
</feature>
<dbReference type="CDD" id="cd05311">
    <property type="entry name" value="NAD_bind_2_malic_enz"/>
    <property type="match status" value="1"/>
</dbReference>
<dbReference type="EC" id="1.1.1.40" evidence="10"/>
<keyword evidence="4 10" id="KW-0560">Oxidoreductase</keyword>
<dbReference type="FunFam" id="3.40.50.720:FF:000095">
    <property type="entry name" value="NADP-dependent malic enzyme"/>
    <property type="match status" value="1"/>
</dbReference>
<evidence type="ECO:0000256" key="5">
    <source>
        <dbReference type="PIRSR" id="PIRSR000106-1"/>
    </source>
</evidence>
<gene>
    <name evidence="10" type="primary">ytsJ</name>
    <name evidence="10" type="ORF">DESAM_20174</name>
</gene>